<sequence length="380" mass="41073">MIRNGYFDEAHEAYRTAWRGFIEHEVVPRQDGWAREGIVGKDVWRLAGARNLLCPWADPAYGGLGLADLRYEQIMIEELADAGESGFAAPLHSCVVAPYLAEFGTEDQKARHLTRAVSGETVLAIAITEPGTGSDVAALRTHAVRAPDGDGWLLNGAKTFISSGVNADLVIVAARTGEGHAIGLFLVAAGTPGFTLGRKLDKLGLRTWDTAELFFDDVYVPDADVLGGPDQGFALLMRQFALERLVVAMGAVAEAGAALRETIAHTKQRTAFGRPLARFQDTRFRLAAMRAGISSAQAFVDTCVLAHNQGLLTADQAAEAKLVTTELQGEVVDDCLQMFGGSGYLWESPICRRYADARVQRIYGGTSEIMKEIISRAMDL</sequence>
<evidence type="ECO:0000256" key="6">
    <source>
        <dbReference type="ARBA" id="ARBA00023002"/>
    </source>
</evidence>
<keyword evidence="5 10" id="KW-0274">FAD</keyword>
<dbReference type="InterPro" id="IPR009075">
    <property type="entry name" value="AcylCo_DH/oxidase_C"/>
</dbReference>
<comment type="pathway">
    <text evidence="2">Siderophore biosynthesis; mycobactin biosynthesis.</text>
</comment>
<dbReference type="SUPFAM" id="SSF56645">
    <property type="entry name" value="Acyl-CoA dehydrogenase NM domain-like"/>
    <property type="match status" value="1"/>
</dbReference>
<keyword evidence="15" id="KW-1185">Reference proteome</keyword>
<feature type="domain" description="Acyl-CoA dehydrogenase/oxidase N-terminal" evidence="13">
    <location>
        <begin position="9"/>
        <end position="120"/>
    </location>
</feature>
<evidence type="ECO:0000256" key="1">
    <source>
        <dbReference type="ARBA" id="ARBA00001974"/>
    </source>
</evidence>
<dbReference type="EMBL" id="JAWMAJ010000002">
    <property type="protein sequence ID" value="MDV7214479.1"/>
    <property type="molecule type" value="Genomic_DNA"/>
</dbReference>
<dbReference type="InterPro" id="IPR013786">
    <property type="entry name" value="AcylCoA_DH/ox_N"/>
</dbReference>
<dbReference type="InterPro" id="IPR009100">
    <property type="entry name" value="AcylCoA_DH/oxidase_NM_dom_sf"/>
</dbReference>
<dbReference type="InterPro" id="IPR036250">
    <property type="entry name" value="AcylCo_DH-like_C"/>
</dbReference>
<evidence type="ECO:0000256" key="2">
    <source>
        <dbReference type="ARBA" id="ARBA00005102"/>
    </source>
</evidence>
<dbReference type="Pfam" id="PF02770">
    <property type="entry name" value="Acyl-CoA_dh_M"/>
    <property type="match status" value="1"/>
</dbReference>
<accession>A0ABU4F1M0</accession>
<evidence type="ECO:0000259" key="13">
    <source>
        <dbReference type="Pfam" id="PF02771"/>
    </source>
</evidence>
<feature type="domain" description="Acyl-CoA dehydrogenase/oxidase C-terminal" evidence="11">
    <location>
        <begin position="230"/>
        <end position="378"/>
    </location>
</feature>
<reference evidence="14 15" key="1">
    <citation type="submission" date="2023-10" db="EMBL/GenBank/DDBJ databases">
        <title>Characterization of rhizosphere-enriched actinobacteria from wheat plants lab-grown on chernevaya soil.</title>
        <authorList>
            <person name="Tikhonova E.N."/>
            <person name="Konopkin A."/>
            <person name="Kravchenko I.K."/>
        </authorList>
    </citation>
    <scope>NUCLEOTIDE SEQUENCE [LARGE SCALE GENOMIC DNA]</scope>
    <source>
        <strain evidence="14 15">RR29</strain>
    </source>
</reference>
<gene>
    <name evidence="14" type="ORF">R5A26_00790</name>
</gene>
<organism evidence="14 15">
    <name type="scientific">Streptomyces prunicolor</name>
    <dbReference type="NCBI Taxonomy" id="67348"/>
    <lineage>
        <taxon>Bacteria</taxon>
        <taxon>Bacillati</taxon>
        <taxon>Actinomycetota</taxon>
        <taxon>Actinomycetes</taxon>
        <taxon>Kitasatosporales</taxon>
        <taxon>Streptomycetaceae</taxon>
        <taxon>Streptomyces</taxon>
    </lineage>
</organism>
<dbReference type="InterPro" id="IPR050741">
    <property type="entry name" value="Acyl-CoA_dehydrogenase"/>
</dbReference>
<comment type="caution">
    <text evidence="14">The sequence shown here is derived from an EMBL/GenBank/DDBJ whole genome shotgun (WGS) entry which is preliminary data.</text>
</comment>
<comment type="function">
    <text evidence="7">Catalyzes the dehydrogenation at the alpha-beta position of ACP-bound acyl chains. This results in the introduction of a double bond in the lipidic chain, which is further transferred to the epsilon-amino group of lysine residue in the mycobactin core by MbtK.</text>
</comment>
<dbReference type="SUPFAM" id="SSF47203">
    <property type="entry name" value="Acyl-CoA dehydrogenase C-terminal domain-like"/>
    <property type="match status" value="1"/>
</dbReference>
<comment type="similarity">
    <text evidence="3 10">Belongs to the acyl-CoA dehydrogenase family.</text>
</comment>
<feature type="domain" description="Acyl-CoA oxidase/dehydrogenase middle" evidence="12">
    <location>
        <begin position="124"/>
        <end position="218"/>
    </location>
</feature>
<dbReference type="Proteomes" id="UP001187346">
    <property type="component" value="Unassembled WGS sequence"/>
</dbReference>
<keyword evidence="4 10" id="KW-0285">Flavoprotein</keyword>
<evidence type="ECO:0000259" key="11">
    <source>
        <dbReference type="Pfam" id="PF00441"/>
    </source>
</evidence>
<evidence type="ECO:0000256" key="4">
    <source>
        <dbReference type="ARBA" id="ARBA00022630"/>
    </source>
</evidence>
<dbReference type="InterPro" id="IPR046373">
    <property type="entry name" value="Acyl-CoA_Oxase/DH_mid-dom_sf"/>
</dbReference>
<dbReference type="Pfam" id="PF02771">
    <property type="entry name" value="Acyl-CoA_dh_N"/>
    <property type="match status" value="1"/>
</dbReference>
<dbReference type="Gene3D" id="1.20.140.10">
    <property type="entry name" value="Butyryl-CoA Dehydrogenase, subunit A, domain 3"/>
    <property type="match status" value="1"/>
</dbReference>
<dbReference type="Gene3D" id="1.10.540.10">
    <property type="entry name" value="Acyl-CoA dehydrogenase/oxidase, N-terminal domain"/>
    <property type="match status" value="1"/>
</dbReference>
<dbReference type="Gene3D" id="2.40.110.10">
    <property type="entry name" value="Butyryl-CoA Dehydrogenase, subunit A, domain 2"/>
    <property type="match status" value="1"/>
</dbReference>
<dbReference type="Pfam" id="PF00441">
    <property type="entry name" value="Acyl-CoA_dh_1"/>
    <property type="match status" value="1"/>
</dbReference>
<evidence type="ECO:0000256" key="9">
    <source>
        <dbReference type="ARBA" id="ARBA00042660"/>
    </source>
</evidence>
<dbReference type="InterPro" id="IPR006089">
    <property type="entry name" value="Acyl-CoA_DH_CS"/>
</dbReference>
<dbReference type="RefSeq" id="WP_266858394.1">
    <property type="nucleotide sequence ID" value="NZ_JAPEMW010000001.1"/>
</dbReference>
<comment type="cofactor">
    <cofactor evidence="1 10">
        <name>FAD</name>
        <dbReference type="ChEBI" id="CHEBI:57692"/>
    </cofactor>
</comment>
<dbReference type="PANTHER" id="PTHR48083:SF20">
    <property type="entry name" value="LONG-CHAIN SPECIFIC ACYL-COA DEHYDROGENASE, MITOCHONDRIAL"/>
    <property type="match status" value="1"/>
</dbReference>
<evidence type="ECO:0000256" key="3">
    <source>
        <dbReference type="ARBA" id="ARBA00009347"/>
    </source>
</evidence>
<keyword evidence="6 10" id="KW-0560">Oxidoreductase</keyword>
<dbReference type="PROSITE" id="PS00073">
    <property type="entry name" value="ACYL_COA_DH_2"/>
    <property type="match status" value="1"/>
</dbReference>
<evidence type="ECO:0000256" key="7">
    <source>
        <dbReference type="ARBA" id="ARBA00037085"/>
    </source>
</evidence>
<evidence type="ECO:0000256" key="8">
    <source>
        <dbReference type="ARBA" id="ARBA00040394"/>
    </source>
</evidence>
<protein>
    <recommendedName>
        <fullName evidence="8">Acyl-[acyl-carrier-protein] dehydrogenase MbtN</fullName>
    </recommendedName>
    <alternativeName>
        <fullName evidence="9">Mycobactin synthase protein N</fullName>
    </alternativeName>
</protein>
<dbReference type="InterPro" id="IPR006091">
    <property type="entry name" value="Acyl-CoA_Oxase/DH_mid-dom"/>
</dbReference>
<evidence type="ECO:0000256" key="5">
    <source>
        <dbReference type="ARBA" id="ARBA00022827"/>
    </source>
</evidence>
<evidence type="ECO:0000259" key="12">
    <source>
        <dbReference type="Pfam" id="PF02770"/>
    </source>
</evidence>
<name>A0ABU4F1M0_9ACTN</name>
<evidence type="ECO:0000256" key="10">
    <source>
        <dbReference type="RuleBase" id="RU362125"/>
    </source>
</evidence>
<evidence type="ECO:0000313" key="15">
    <source>
        <dbReference type="Proteomes" id="UP001187346"/>
    </source>
</evidence>
<dbReference type="InterPro" id="IPR037069">
    <property type="entry name" value="AcylCoA_DH/ox_N_sf"/>
</dbReference>
<dbReference type="PANTHER" id="PTHR48083">
    <property type="entry name" value="MEDIUM-CHAIN SPECIFIC ACYL-COA DEHYDROGENASE, MITOCHONDRIAL-RELATED"/>
    <property type="match status" value="1"/>
</dbReference>
<proteinExistence type="inferred from homology"/>
<evidence type="ECO:0000313" key="14">
    <source>
        <dbReference type="EMBL" id="MDV7214479.1"/>
    </source>
</evidence>